<name>A0A2M7S4I8_9BACT</name>
<feature type="domain" description="LamG-like jellyroll fold" evidence="3">
    <location>
        <begin position="104"/>
        <end position="236"/>
    </location>
</feature>
<dbReference type="InterPro" id="IPR013320">
    <property type="entry name" value="ConA-like_dom_sf"/>
</dbReference>
<accession>A0A2M7S4I8</accession>
<evidence type="ECO:0000313" key="5">
    <source>
        <dbReference type="Proteomes" id="UP000229307"/>
    </source>
</evidence>
<dbReference type="AlphaFoldDB" id="A0A2M7S4I8"/>
<keyword evidence="2" id="KW-1015">Disulfide bond</keyword>
<proteinExistence type="predicted"/>
<dbReference type="InterPro" id="IPR006558">
    <property type="entry name" value="LamG-like"/>
</dbReference>
<dbReference type="EMBL" id="PFMR01000353">
    <property type="protein sequence ID" value="PIZ14447.1"/>
    <property type="molecule type" value="Genomic_DNA"/>
</dbReference>
<gene>
    <name evidence="4" type="ORF">COY52_12715</name>
</gene>
<evidence type="ECO:0000259" key="3">
    <source>
        <dbReference type="SMART" id="SM00560"/>
    </source>
</evidence>
<protein>
    <recommendedName>
        <fullName evidence="3">LamG-like jellyroll fold domain-containing protein</fullName>
    </recommendedName>
</protein>
<sequence length="245" mass="27391">MKNGKLLFRREVKKMKKDIVPKMFVLFFVLMVCNGGISHAQEKGLIAWWKFDENKSDIANDAVGNLPGMIIGAGWASGKFGSGLKFTGKESVIFMNNAVISPVDEITVEAWVFPMKYEDSSTQMIILKPESYSLDLSGGKFRFSVYIHGEYRQVVCKDILKLNAWHYLAGTYSSMTQAIKLYADSRLPGKTVITGLESYQINVSGYDLIIGSDDAGSSMLGMIDEVRIYNIALDEEKVKAHVSWQ</sequence>
<dbReference type="Proteomes" id="UP000229307">
    <property type="component" value="Unassembled WGS sequence"/>
</dbReference>
<dbReference type="SUPFAM" id="SSF49899">
    <property type="entry name" value="Concanavalin A-like lectins/glucanases"/>
    <property type="match status" value="1"/>
</dbReference>
<evidence type="ECO:0000256" key="1">
    <source>
        <dbReference type="ARBA" id="ARBA00022729"/>
    </source>
</evidence>
<evidence type="ECO:0000313" key="4">
    <source>
        <dbReference type="EMBL" id="PIZ14447.1"/>
    </source>
</evidence>
<dbReference type="Pfam" id="PF13385">
    <property type="entry name" value="Laminin_G_3"/>
    <property type="match status" value="1"/>
</dbReference>
<dbReference type="SMART" id="SM00560">
    <property type="entry name" value="LamGL"/>
    <property type="match status" value="1"/>
</dbReference>
<organism evidence="4 5">
    <name type="scientific">Candidatus Desantisbacteria bacterium CG_4_10_14_0_8_um_filter_48_22</name>
    <dbReference type="NCBI Taxonomy" id="1974543"/>
    <lineage>
        <taxon>Bacteria</taxon>
        <taxon>Candidatus Desantisiibacteriota</taxon>
    </lineage>
</organism>
<evidence type="ECO:0000256" key="2">
    <source>
        <dbReference type="ARBA" id="ARBA00023157"/>
    </source>
</evidence>
<dbReference type="Gene3D" id="2.60.120.200">
    <property type="match status" value="1"/>
</dbReference>
<comment type="caution">
    <text evidence="4">The sequence shown here is derived from an EMBL/GenBank/DDBJ whole genome shotgun (WGS) entry which is preliminary data.</text>
</comment>
<keyword evidence="1" id="KW-0732">Signal</keyword>
<reference evidence="5" key="1">
    <citation type="submission" date="2017-09" db="EMBL/GenBank/DDBJ databases">
        <title>Depth-based differentiation of microbial function through sediment-hosted aquifers and enrichment of novel symbionts in the deep terrestrial subsurface.</title>
        <authorList>
            <person name="Probst A.J."/>
            <person name="Ladd B."/>
            <person name="Jarett J.K."/>
            <person name="Geller-Mcgrath D.E."/>
            <person name="Sieber C.M.K."/>
            <person name="Emerson J.B."/>
            <person name="Anantharaman K."/>
            <person name="Thomas B.C."/>
            <person name="Malmstrom R."/>
            <person name="Stieglmeier M."/>
            <person name="Klingl A."/>
            <person name="Woyke T."/>
            <person name="Ryan C.M."/>
            <person name="Banfield J.F."/>
        </authorList>
    </citation>
    <scope>NUCLEOTIDE SEQUENCE [LARGE SCALE GENOMIC DNA]</scope>
</reference>